<dbReference type="PANTHER" id="PTHR24351">
    <property type="entry name" value="RIBOSOMAL PROTEIN S6 KINASE"/>
    <property type="match status" value="1"/>
</dbReference>
<sequence length="326" mass="37065">MVRTRKVKEKRCLVTTSSKWTLPPGTIVTGRWKGERYLIQRLLGQGANGVVYLVKQMKSSRLYALKMGFDTIDLQSEINVLKALQRRKRKIGSTGKRDLSYLVEVDDYSLEGKEIPFYVMRYVKGEPLRAFLAQQGSRWLNVAGYSLLQQLEGLHGLGFTFGDLKPENVLVSPYGEVELIDYGGVSENGRSVRQFTEWYDRGYWGAGGRTAEPSYDLFSFAVVCIHLLAEAPLKEVATGLPQTRSKGDLLAIVQGEASLQPYRKWLERALEGKFRSTAEARQLWREQVQKQVMQRKAKSPTPAWMMGAFTLSLLLLLCALFFTFWN</sequence>
<organism evidence="9 10">
    <name type="scientific">Paenibacillus lutimineralis</name>
    <dbReference type="NCBI Taxonomy" id="2707005"/>
    <lineage>
        <taxon>Bacteria</taxon>
        <taxon>Bacillati</taxon>
        <taxon>Bacillota</taxon>
        <taxon>Bacilli</taxon>
        <taxon>Bacillales</taxon>
        <taxon>Paenibacillaceae</taxon>
        <taxon>Paenibacillus</taxon>
    </lineage>
</organism>
<keyword evidence="4 9" id="KW-0418">Kinase</keyword>
<dbReference type="EMBL" id="CP034346">
    <property type="protein sequence ID" value="AZS13087.1"/>
    <property type="molecule type" value="Genomic_DNA"/>
</dbReference>
<keyword evidence="3 6" id="KW-0547">Nucleotide-binding</keyword>
<dbReference type="Proteomes" id="UP000270678">
    <property type="component" value="Chromosome"/>
</dbReference>
<evidence type="ECO:0000256" key="4">
    <source>
        <dbReference type="ARBA" id="ARBA00022777"/>
    </source>
</evidence>
<dbReference type="GO" id="GO:0005524">
    <property type="term" value="F:ATP binding"/>
    <property type="evidence" value="ECO:0007669"/>
    <property type="project" value="UniProtKB-UniRule"/>
</dbReference>
<keyword evidence="7" id="KW-1133">Transmembrane helix</keyword>
<keyword evidence="7" id="KW-0472">Membrane</keyword>
<accession>A0A3S9US31</accession>
<evidence type="ECO:0000256" key="6">
    <source>
        <dbReference type="PROSITE-ProRule" id="PRU10141"/>
    </source>
</evidence>
<gene>
    <name evidence="9" type="ORF">EI981_00290</name>
</gene>
<proteinExistence type="predicted"/>
<dbReference type="InterPro" id="IPR017441">
    <property type="entry name" value="Protein_kinase_ATP_BS"/>
</dbReference>
<evidence type="ECO:0000256" key="2">
    <source>
        <dbReference type="ARBA" id="ARBA00022679"/>
    </source>
</evidence>
<name>A0A3S9US31_9BACL</name>
<dbReference type="Gene3D" id="3.30.200.20">
    <property type="entry name" value="Phosphorylase Kinase, domain 1"/>
    <property type="match status" value="1"/>
</dbReference>
<evidence type="ECO:0000256" key="5">
    <source>
        <dbReference type="ARBA" id="ARBA00022840"/>
    </source>
</evidence>
<feature type="binding site" evidence="6">
    <location>
        <position position="66"/>
    </location>
    <ligand>
        <name>ATP</name>
        <dbReference type="ChEBI" id="CHEBI:30616"/>
    </ligand>
</feature>
<dbReference type="KEGG" id="plut:EI981_00290"/>
<feature type="transmembrane region" description="Helical" evidence="7">
    <location>
        <begin position="303"/>
        <end position="325"/>
    </location>
</feature>
<dbReference type="Pfam" id="PF00069">
    <property type="entry name" value="Pkinase"/>
    <property type="match status" value="1"/>
</dbReference>
<keyword evidence="5 6" id="KW-0067">ATP-binding</keyword>
<dbReference type="PROSITE" id="PS50011">
    <property type="entry name" value="PROTEIN_KINASE_DOM"/>
    <property type="match status" value="1"/>
</dbReference>
<protein>
    <submittedName>
        <fullName evidence="9">Serine/threonine protein kinase</fullName>
    </submittedName>
</protein>
<dbReference type="InterPro" id="IPR000719">
    <property type="entry name" value="Prot_kinase_dom"/>
</dbReference>
<keyword evidence="1 9" id="KW-0723">Serine/threonine-protein kinase</keyword>
<evidence type="ECO:0000313" key="9">
    <source>
        <dbReference type="EMBL" id="AZS13087.1"/>
    </source>
</evidence>
<dbReference type="SUPFAM" id="SSF56112">
    <property type="entry name" value="Protein kinase-like (PK-like)"/>
    <property type="match status" value="1"/>
</dbReference>
<dbReference type="OrthoDB" id="583109at2"/>
<keyword evidence="2" id="KW-0808">Transferase</keyword>
<dbReference type="SMART" id="SM00220">
    <property type="entry name" value="S_TKc"/>
    <property type="match status" value="1"/>
</dbReference>
<feature type="domain" description="Protein kinase" evidence="8">
    <location>
        <begin position="37"/>
        <end position="305"/>
    </location>
</feature>
<evidence type="ECO:0000256" key="1">
    <source>
        <dbReference type="ARBA" id="ARBA00022527"/>
    </source>
</evidence>
<dbReference type="PROSITE" id="PS00107">
    <property type="entry name" value="PROTEIN_KINASE_ATP"/>
    <property type="match status" value="1"/>
</dbReference>
<evidence type="ECO:0000256" key="3">
    <source>
        <dbReference type="ARBA" id="ARBA00022741"/>
    </source>
</evidence>
<dbReference type="Gene3D" id="1.10.510.10">
    <property type="entry name" value="Transferase(Phosphotransferase) domain 1"/>
    <property type="match status" value="1"/>
</dbReference>
<evidence type="ECO:0000256" key="7">
    <source>
        <dbReference type="SAM" id="Phobius"/>
    </source>
</evidence>
<dbReference type="InterPro" id="IPR011009">
    <property type="entry name" value="Kinase-like_dom_sf"/>
</dbReference>
<keyword evidence="10" id="KW-1185">Reference proteome</keyword>
<keyword evidence="7" id="KW-0812">Transmembrane</keyword>
<evidence type="ECO:0000259" key="8">
    <source>
        <dbReference type="PROSITE" id="PS50011"/>
    </source>
</evidence>
<dbReference type="GO" id="GO:0004674">
    <property type="term" value="F:protein serine/threonine kinase activity"/>
    <property type="evidence" value="ECO:0007669"/>
    <property type="project" value="UniProtKB-KW"/>
</dbReference>
<reference evidence="10" key="1">
    <citation type="submission" date="2018-12" db="EMBL/GenBank/DDBJ databases">
        <title>Complete genome sequence of Paenibacillus sp. MBLB1234.</title>
        <authorList>
            <person name="Nam Y.-D."/>
            <person name="Kang J."/>
            <person name="Chung W.-H."/>
            <person name="Park Y.S."/>
        </authorList>
    </citation>
    <scope>NUCLEOTIDE SEQUENCE [LARGE SCALE GENOMIC DNA]</scope>
    <source>
        <strain evidence="10">MBLB1234</strain>
    </source>
</reference>
<dbReference type="AlphaFoldDB" id="A0A3S9US31"/>
<evidence type="ECO:0000313" key="10">
    <source>
        <dbReference type="Proteomes" id="UP000270678"/>
    </source>
</evidence>